<dbReference type="EMBL" id="JH711798">
    <property type="protein sequence ID" value="EIW51898.1"/>
    <property type="molecule type" value="Genomic_DNA"/>
</dbReference>
<dbReference type="RefSeq" id="XP_008045425.1">
    <property type="nucleotide sequence ID" value="XM_008047234.1"/>
</dbReference>
<keyword evidence="2" id="KW-1185">Reference proteome</keyword>
<evidence type="ECO:0000313" key="2">
    <source>
        <dbReference type="Proteomes" id="UP000054317"/>
    </source>
</evidence>
<organism evidence="1 2">
    <name type="scientific">Trametes versicolor (strain FP-101664)</name>
    <name type="common">White-rot fungus</name>
    <name type="synonym">Coriolus versicolor</name>
    <dbReference type="NCBI Taxonomy" id="717944"/>
    <lineage>
        <taxon>Eukaryota</taxon>
        <taxon>Fungi</taxon>
        <taxon>Dikarya</taxon>
        <taxon>Basidiomycota</taxon>
        <taxon>Agaricomycotina</taxon>
        <taxon>Agaricomycetes</taxon>
        <taxon>Polyporales</taxon>
        <taxon>Polyporaceae</taxon>
        <taxon>Trametes</taxon>
    </lineage>
</organism>
<accession>R7S796</accession>
<protein>
    <submittedName>
        <fullName evidence="1">Uncharacterized protein</fullName>
    </submittedName>
</protein>
<proteinExistence type="predicted"/>
<sequence>MESEDYAAAQVFVCASCGRPQFPEQWGPSEEDLVDIEAQRKRNHLRKCADDHQKQLQRAHGSLKIKCKLETLPKSQKKAKAKGRAKPFGIVGNMMGTLDATAGPSRRDLYCGRTITVLLWYQMNQLPLEKKVDIEDAQLLHFAEAPWVQAACAPGSLLVFDAWLLDVAQWSTVTWSTAPIDVSLDKDTVFVRVTGLPCTGFGHYIKKYEESHAMAYQLHGGQTPSDIFITSSVPNKDSQGPTLYQFAIVKELGCDIARWVDPPELKSAHHVCYWIEGETQWQGYAGVSGVQVACLPGVLFILLQHPNIQQLFGFEDMLKCLENTRAIQRASGQDHVAPPVMHTTRTPGTEAPQARPSNVKVEPTTCAQVFTTSAAGPSNVKTEPGTTSAVTRGYNVHAGQAGPSTTAEHSVRSVQVKGKVVKGKGSNMGIDWRQDVQRAGFRVVVENSEEEQATVESE</sequence>
<dbReference type="Proteomes" id="UP000054317">
    <property type="component" value="Unassembled WGS sequence"/>
</dbReference>
<reference evidence="2" key="1">
    <citation type="journal article" date="2012" name="Science">
        <title>The Paleozoic origin of enzymatic lignin decomposition reconstructed from 31 fungal genomes.</title>
        <authorList>
            <person name="Floudas D."/>
            <person name="Binder M."/>
            <person name="Riley R."/>
            <person name="Barry K."/>
            <person name="Blanchette R.A."/>
            <person name="Henrissat B."/>
            <person name="Martinez A.T."/>
            <person name="Otillar R."/>
            <person name="Spatafora J.W."/>
            <person name="Yadav J.S."/>
            <person name="Aerts A."/>
            <person name="Benoit I."/>
            <person name="Boyd A."/>
            <person name="Carlson A."/>
            <person name="Copeland A."/>
            <person name="Coutinho P.M."/>
            <person name="de Vries R.P."/>
            <person name="Ferreira P."/>
            <person name="Findley K."/>
            <person name="Foster B."/>
            <person name="Gaskell J."/>
            <person name="Glotzer D."/>
            <person name="Gorecki P."/>
            <person name="Heitman J."/>
            <person name="Hesse C."/>
            <person name="Hori C."/>
            <person name="Igarashi K."/>
            <person name="Jurgens J.A."/>
            <person name="Kallen N."/>
            <person name="Kersten P."/>
            <person name="Kohler A."/>
            <person name="Kuees U."/>
            <person name="Kumar T.K.A."/>
            <person name="Kuo A."/>
            <person name="LaButti K."/>
            <person name="Larrondo L.F."/>
            <person name="Lindquist E."/>
            <person name="Ling A."/>
            <person name="Lombard V."/>
            <person name="Lucas S."/>
            <person name="Lundell T."/>
            <person name="Martin R."/>
            <person name="McLaughlin D.J."/>
            <person name="Morgenstern I."/>
            <person name="Morin E."/>
            <person name="Murat C."/>
            <person name="Nagy L.G."/>
            <person name="Nolan M."/>
            <person name="Ohm R.A."/>
            <person name="Patyshakuliyeva A."/>
            <person name="Rokas A."/>
            <person name="Ruiz-Duenas F.J."/>
            <person name="Sabat G."/>
            <person name="Salamov A."/>
            <person name="Samejima M."/>
            <person name="Schmutz J."/>
            <person name="Slot J.C."/>
            <person name="St John F."/>
            <person name="Stenlid J."/>
            <person name="Sun H."/>
            <person name="Sun S."/>
            <person name="Syed K."/>
            <person name="Tsang A."/>
            <person name="Wiebenga A."/>
            <person name="Young D."/>
            <person name="Pisabarro A."/>
            <person name="Eastwood D.C."/>
            <person name="Martin F."/>
            <person name="Cullen D."/>
            <person name="Grigoriev I.V."/>
            <person name="Hibbett D.S."/>
        </authorList>
    </citation>
    <scope>NUCLEOTIDE SEQUENCE [LARGE SCALE GENOMIC DNA]</scope>
    <source>
        <strain evidence="2">FP-101664</strain>
    </source>
</reference>
<gene>
    <name evidence="1" type="ORF">TRAVEDRAFT_54316</name>
</gene>
<dbReference type="KEGG" id="tvs:TRAVEDRAFT_54316"/>
<dbReference type="AlphaFoldDB" id="R7S796"/>
<evidence type="ECO:0000313" key="1">
    <source>
        <dbReference type="EMBL" id="EIW51898.1"/>
    </source>
</evidence>
<dbReference type="GeneID" id="19417370"/>
<name>R7S796_TRAVS</name>
<dbReference type="OrthoDB" id="2744848at2759"/>